<dbReference type="InterPro" id="IPR036986">
    <property type="entry name" value="S4_RNA-bd_sf"/>
</dbReference>
<evidence type="ECO:0000259" key="2">
    <source>
        <dbReference type="Pfam" id="PF01479"/>
    </source>
</evidence>
<evidence type="ECO:0000313" key="4">
    <source>
        <dbReference type="Proteomes" id="UP000004221"/>
    </source>
</evidence>
<dbReference type="Proteomes" id="UP000004221">
    <property type="component" value="Unassembled WGS sequence"/>
</dbReference>
<accession>I4EJ10</accession>
<feature type="domain" description="RNA-binding S4" evidence="2">
    <location>
        <begin position="1"/>
        <end position="27"/>
    </location>
</feature>
<keyword evidence="3" id="KW-0687">Ribonucleoprotein</keyword>
<dbReference type="EMBL" id="CAGS01000307">
    <property type="protein sequence ID" value="CCF84672.1"/>
    <property type="molecule type" value="Genomic_DNA"/>
</dbReference>
<dbReference type="Pfam" id="PF01479">
    <property type="entry name" value="S4"/>
    <property type="match status" value="1"/>
</dbReference>
<evidence type="ECO:0000313" key="3">
    <source>
        <dbReference type="EMBL" id="CCF84672.1"/>
    </source>
</evidence>
<keyword evidence="1" id="KW-0694">RNA-binding</keyword>
<comment type="caution">
    <text evidence="3">The sequence shown here is derived from an EMBL/GenBank/DDBJ whole genome shotgun (WGS) entry which is preliminary data.</text>
</comment>
<dbReference type="GO" id="GO:0005840">
    <property type="term" value="C:ribosome"/>
    <property type="evidence" value="ECO:0007669"/>
    <property type="project" value="UniProtKB-KW"/>
</dbReference>
<dbReference type="CDD" id="cd00165">
    <property type="entry name" value="S4"/>
    <property type="match status" value="1"/>
</dbReference>
<keyword evidence="3" id="KW-0689">Ribosomal protein</keyword>
<dbReference type="AlphaFoldDB" id="I4EJ10"/>
<proteinExistence type="predicted"/>
<dbReference type="Gene3D" id="3.10.290.10">
    <property type="entry name" value="RNA-binding S4 domain"/>
    <property type="match status" value="1"/>
</dbReference>
<protein>
    <submittedName>
        <fullName evidence="3">30S ribosomal protein S4</fullName>
    </submittedName>
</protein>
<reference evidence="3 4" key="1">
    <citation type="journal article" date="2012" name="ISME J.">
        <title>Nitrification expanded: discovery, physiology and genomics of a nitrite-oxidizing bacterium from the phylum Chloroflexi.</title>
        <authorList>
            <person name="Sorokin D.Y."/>
            <person name="Lucker S."/>
            <person name="Vejmelkova D."/>
            <person name="Kostrikina N.A."/>
            <person name="Kleerebezem R."/>
            <person name="Rijpstra W.I."/>
            <person name="Damste J.S."/>
            <person name="Le Paslier D."/>
            <person name="Muyzer G."/>
            <person name="Wagner M."/>
            <person name="van Loosdrecht M.C."/>
            <person name="Daims H."/>
        </authorList>
    </citation>
    <scope>NUCLEOTIDE SEQUENCE [LARGE SCALE GENOMIC DNA]</scope>
    <source>
        <strain evidence="4">none</strain>
    </source>
</reference>
<sequence length="91" mass="10443">MVRHGHFMVNGRKTNIPSFIVRPEDVIAVRPQSREHEYFKVVAETAGSKSVPDWLTRDLADLSGRVINAPTRDQIEIPPINEQLIVEFYSR</sequence>
<organism evidence="3 4">
    <name type="scientific">Nitrolancea hollandica Lb</name>
    <dbReference type="NCBI Taxonomy" id="1129897"/>
    <lineage>
        <taxon>Bacteria</taxon>
        <taxon>Pseudomonadati</taxon>
        <taxon>Thermomicrobiota</taxon>
        <taxon>Thermomicrobia</taxon>
        <taxon>Sphaerobacterales</taxon>
        <taxon>Sphaerobacterineae</taxon>
        <taxon>Sphaerobacteraceae</taxon>
        <taxon>Nitrolancea</taxon>
    </lineage>
</organism>
<evidence type="ECO:0000256" key="1">
    <source>
        <dbReference type="PROSITE-ProRule" id="PRU00182"/>
    </source>
</evidence>
<name>I4EJ10_9BACT</name>
<dbReference type="GO" id="GO:0003723">
    <property type="term" value="F:RNA binding"/>
    <property type="evidence" value="ECO:0007669"/>
    <property type="project" value="UniProtKB-KW"/>
</dbReference>
<dbReference type="SUPFAM" id="SSF55174">
    <property type="entry name" value="Alpha-L RNA-binding motif"/>
    <property type="match status" value="1"/>
</dbReference>
<gene>
    <name evidence="3" type="ORF">NITHO_3750002</name>
</gene>
<dbReference type="PROSITE" id="PS50889">
    <property type="entry name" value="S4"/>
    <property type="match status" value="1"/>
</dbReference>
<keyword evidence="4" id="KW-1185">Reference proteome</keyword>
<dbReference type="InterPro" id="IPR002942">
    <property type="entry name" value="S4_RNA-bd"/>
</dbReference>
<dbReference type="Gene3D" id="1.10.1050.10">
    <property type="entry name" value="Ribosomal Protein S4 Delta 41, Chain A, domain 1"/>
    <property type="match status" value="1"/>
</dbReference>